<evidence type="ECO:0000313" key="3">
    <source>
        <dbReference type="EMBL" id="GAS83035.1"/>
    </source>
</evidence>
<dbReference type="EMBL" id="MRTJ01000005">
    <property type="protein sequence ID" value="OMF13378.1"/>
    <property type="molecule type" value="Genomic_DNA"/>
</dbReference>
<feature type="region of interest" description="Disordered" evidence="1">
    <location>
        <begin position="101"/>
        <end position="130"/>
    </location>
</feature>
<dbReference type="EMBL" id="BCNV01000001">
    <property type="protein sequence ID" value="GAS83035.1"/>
    <property type="molecule type" value="Genomic_DNA"/>
</dbReference>
<dbReference type="Proteomes" id="UP000187134">
    <property type="component" value="Unassembled WGS sequence"/>
</dbReference>
<dbReference type="InterPro" id="IPR027275">
    <property type="entry name" value="PRC-brl_dom"/>
</dbReference>
<reference evidence="4 6" key="3">
    <citation type="submission" date="2016-11" db="EMBL/GenBank/DDBJ databases">
        <title>Paenibacillus species isolates.</title>
        <authorList>
            <person name="Beno S.M."/>
        </authorList>
    </citation>
    <scope>NUCLEOTIDE SEQUENCE [LARGE SCALE GENOMIC DNA]</scope>
    <source>
        <strain evidence="4 6">FSL H8-0246</strain>
    </source>
</reference>
<evidence type="ECO:0000259" key="2">
    <source>
        <dbReference type="Pfam" id="PF05239"/>
    </source>
</evidence>
<dbReference type="InterPro" id="IPR011033">
    <property type="entry name" value="PRC_barrel-like_sf"/>
</dbReference>
<feature type="domain" description="PRC-barrel" evidence="2">
    <location>
        <begin position="13"/>
        <end position="87"/>
    </location>
</feature>
<gene>
    <name evidence="4" type="ORF">BK131_15820</name>
    <name evidence="3" type="ORF">PAHA3_3113</name>
</gene>
<evidence type="ECO:0000256" key="1">
    <source>
        <dbReference type="SAM" id="MobiDB-lite"/>
    </source>
</evidence>
<evidence type="ECO:0000313" key="6">
    <source>
        <dbReference type="Proteomes" id="UP000187134"/>
    </source>
</evidence>
<dbReference type="PANTHER" id="PTHR40061">
    <property type="entry name" value="SPORULATION PROTEIN YLMC-RELATED"/>
    <property type="match status" value="1"/>
</dbReference>
<accession>A0A100VNC7</accession>
<reference evidence="3 5" key="1">
    <citation type="journal article" date="2016" name="Genome Announc.">
        <title>Draft Genome Sequence of Paenibacillus amylolyticus Heshi-A3, Isolated from Fermented Rice Bran in a Japanese Fermented Seafood Dish.</title>
        <authorList>
            <person name="Akuzawa S."/>
            <person name="Nagaoka J."/>
            <person name="Kanekatsu M."/>
            <person name="Kubota E."/>
            <person name="Ohtake R."/>
            <person name="Suzuki T."/>
            <person name="Kanesaki Y."/>
        </authorList>
    </citation>
    <scope>NUCLEOTIDE SEQUENCE [LARGE SCALE GENOMIC DNA]</scope>
    <source>
        <strain evidence="3 5">Heshi-A3</strain>
    </source>
</reference>
<dbReference type="InterPro" id="IPR014238">
    <property type="entry name" value="Spore_YlmC/YmxH"/>
</dbReference>
<dbReference type="SUPFAM" id="SSF50346">
    <property type="entry name" value="PRC-barrel domain"/>
    <property type="match status" value="1"/>
</dbReference>
<proteinExistence type="predicted"/>
<evidence type="ECO:0000313" key="5">
    <source>
        <dbReference type="Proteomes" id="UP000069697"/>
    </source>
</evidence>
<dbReference type="RefSeq" id="WP_062835450.1">
    <property type="nucleotide sequence ID" value="NZ_BCNV01000001.1"/>
</dbReference>
<dbReference type="NCBIfam" id="TIGR02888">
    <property type="entry name" value="spore_YlmC_YmxH"/>
    <property type="match status" value="1"/>
</dbReference>
<protein>
    <submittedName>
        <fullName evidence="3">Sporulation protein, YlmC/YmxH family</fullName>
    </submittedName>
</protein>
<dbReference type="Pfam" id="PF05239">
    <property type="entry name" value="PRC"/>
    <property type="match status" value="1"/>
</dbReference>
<dbReference type="Gene3D" id="2.30.30.240">
    <property type="entry name" value="PRC-barrel domain"/>
    <property type="match status" value="1"/>
</dbReference>
<sequence length="130" mass="15067">MKVNTSEVAARGMKISDFQTKDVINITDGKRLGQISDLELDLKQGRIEAIVVPGYSRFMGLFGGGTDLVIPWRNIVKIGSDVILVKMDEVKENTYDERDREARLYDEQQHNRTERVERLERSERNQRRTI</sequence>
<dbReference type="PANTHER" id="PTHR40061:SF1">
    <property type="entry name" value="SPORULATION PROTEIN YLMC-RELATED"/>
    <property type="match status" value="1"/>
</dbReference>
<reference evidence="5" key="2">
    <citation type="submission" date="2016-01" db="EMBL/GenBank/DDBJ databases">
        <title>Draft Genome Sequence of Paenibacillus amylolyticus Heshi-A3 that Was Isolated from Fermented Rice Bran with Aging Salted Mackerel, Which Was Named Heshiko as Traditional Fermented Seafood in Japan.</title>
        <authorList>
            <person name="Akuzawa S."/>
            <person name="Nakagawa J."/>
            <person name="Kanekatsu T."/>
            <person name="Kubota E."/>
            <person name="Ohtake R."/>
            <person name="Suzuki T."/>
            <person name="Kanesaki Y."/>
        </authorList>
    </citation>
    <scope>NUCLEOTIDE SEQUENCE [LARGE SCALE GENOMIC DNA]</scope>
    <source>
        <strain evidence="5">Heshi-A3</strain>
    </source>
</reference>
<evidence type="ECO:0000313" key="4">
    <source>
        <dbReference type="EMBL" id="OMF13378.1"/>
    </source>
</evidence>
<name>A0A100VNC7_PAEAM</name>
<dbReference type="AlphaFoldDB" id="A0A100VNC7"/>
<dbReference type="Proteomes" id="UP000069697">
    <property type="component" value="Unassembled WGS sequence"/>
</dbReference>
<comment type="caution">
    <text evidence="3">The sequence shown here is derived from an EMBL/GenBank/DDBJ whole genome shotgun (WGS) entry which is preliminary data.</text>
</comment>
<organism evidence="3 5">
    <name type="scientific">Paenibacillus amylolyticus</name>
    <dbReference type="NCBI Taxonomy" id="1451"/>
    <lineage>
        <taxon>Bacteria</taxon>
        <taxon>Bacillati</taxon>
        <taxon>Bacillota</taxon>
        <taxon>Bacilli</taxon>
        <taxon>Bacillales</taxon>
        <taxon>Paenibacillaceae</taxon>
        <taxon>Paenibacillus</taxon>
    </lineage>
</organism>